<reference evidence="2" key="1">
    <citation type="submission" date="2023-05" db="EMBL/GenBank/DDBJ databases">
        <authorList>
            <person name="Zhang X."/>
        </authorList>
    </citation>
    <scope>NUCLEOTIDE SEQUENCE</scope>
    <source>
        <strain evidence="2">YF14B1</strain>
    </source>
</reference>
<evidence type="ECO:0000313" key="3">
    <source>
        <dbReference type="Proteomes" id="UP001241110"/>
    </source>
</evidence>
<gene>
    <name evidence="2" type="ORF">QNI16_13815</name>
</gene>
<dbReference type="RefSeq" id="WP_313979515.1">
    <property type="nucleotide sequence ID" value="NZ_JASJOS010000005.1"/>
</dbReference>
<organism evidence="2 3">
    <name type="scientific">Xanthocytophaga flava</name>
    <dbReference type="NCBI Taxonomy" id="3048013"/>
    <lineage>
        <taxon>Bacteria</taxon>
        <taxon>Pseudomonadati</taxon>
        <taxon>Bacteroidota</taxon>
        <taxon>Cytophagia</taxon>
        <taxon>Cytophagales</taxon>
        <taxon>Rhodocytophagaceae</taxon>
        <taxon>Xanthocytophaga</taxon>
    </lineage>
</organism>
<comment type="caution">
    <text evidence="2">The sequence shown here is derived from an EMBL/GenBank/DDBJ whole genome shotgun (WGS) entry which is preliminary data.</text>
</comment>
<keyword evidence="1" id="KW-1133">Transmembrane helix</keyword>
<name>A0AAE3QR43_9BACT</name>
<evidence type="ECO:0000256" key="1">
    <source>
        <dbReference type="SAM" id="Phobius"/>
    </source>
</evidence>
<feature type="transmembrane region" description="Helical" evidence="1">
    <location>
        <begin position="6"/>
        <end position="28"/>
    </location>
</feature>
<proteinExistence type="predicted"/>
<dbReference type="AlphaFoldDB" id="A0AAE3QR43"/>
<keyword evidence="1" id="KW-0472">Membrane</keyword>
<dbReference type="Proteomes" id="UP001241110">
    <property type="component" value="Unassembled WGS sequence"/>
</dbReference>
<sequence>MTNTNVGIHLLLTPVILLVLAISLLVLCSLAPNDDSLLEYIKLQKLEQQALKKGIVREYIYDLTHKKDCNKTKINYLGVVHMDNGRQYKILTSFFVFSTGSDMCHGTSNIKVYDMKNRFVGKYYVGMPESLPDTLQDNKLRYLENSEECNLRKTRSIDLRKGLPKTFYIRCSKNGGDVYSFSSGD</sequence>
<accession>A0AAE3QR43</accession>
<protein>
    <submittedName>
        <fullName evidence="2">Uncharacterized protein</fullName>
    </submittedName>
</protein>
<dbReference type="EMBL" id="JASJOS010000005">
    <property type="protein sequence ID" value="MDJ1481571.1"/>
    <property type="molecule type" value="Genomic_DNA"/>
</dbReference>
<evidence type="ECO:0000313" key="2">
    <source>
        <dbReference type="EMBL" id="MDJ1481571.1"/>
    </source>
</evidence>
<keyword evidence="1" id="KW-0812">Transmembrane</keyword>